<evidence type="ECO:0000313" key="3">
    <source>
        <dbReference type="Proteomes" id="UP001596091"/>
    </source>
</evidence>
<comment type="caution">
    <text evidence="2">The sequence shown here is derived from an EMBL/GenBank/DDBJ whole genome shotgun (WGS) entry which is preliminary data.</text>
</comment>
<feature type="compositionally biased region" description="Basic residues" evidence="1">
    <location>
        <begin position="1"/>
        <end position="10"/>
    </location>
</feature>
<dbReference type="EMBL" id="JBHSPH010000002">
    <property type="protein sequence ID" value="MFC5861760.1"/>
    <property type="molecule type" value="Genomic_DNA"/>
</dbReference>
<gene>
    <name evidence="2" type="ORF">ACFPT7_05610</name>
</gene>
<evidence type="ECO:0000256" key="1">
    <source>
        <dbReference type="SAM" id="MobiDB-lite"/>
    </source>
</evidence>
<proteinExistence type="predicted"/>
<organism evidence="2 3">
    <name type="scientific">Acidicapsa dinghuensis</name>
    <dbReference type="NCBI Taxonomy" id="2218256"/>
    <lineage>
        <taxon>Bacteria</taxon>
        <taxon>Pseudomonadati</taxon>
        <taxon>Acidobacteriota</taxon>
        <taxon>Terriglobia</taxon>
        <taxon>Terriglobales</taxon>
        <taxon>Acidobacteriaceae</taxon>
        <taxon>Acidicapsa</taxon>
    </lineage>
</organism>
<dbReference type="RefSeq" id="WP_263337364.1">
    <property type="nucleotide sequence ID" value="NZ_JAGSYH010000004.1"/>
</dbReference>
<dbReference type="Proteomes" id="UP001596091">
    <property type="component" value="Unassembled WGS sequence"/>
</dbReference>
<evidence type="ECO:0000313" key="2">
    <source>
        <dbReference type="EMBL" id="MFC5861760.1"/>
    </source>
</evidence>
<reference evidence="3" key="1">
    <citation type="journal article" date="2019" name="Int. J. Syst. Evol. Microbiol.">
        <title>The Global Catalogue of Microorganisms (GCM) 10K type strain sequencing project: providing services to taxonomists for standard genome sequencing and annotation.</title>
        <authorList>
            <consortium name="The Broad Institute Genomics Platform"/>
            <consortium name="The Broad Institute Genome Sequencing Center for Infectious Disease"/>
            <person name="Wu L."/>
            <person name="Ma J."/>
        </authorList>
    </citation>
    <scope>NUCLEOTIDE SEQUENCE [LARGE SCALE GENOMIC DNA]</scope>
    <source>
        <strain evidence="3">JCM 4087</strain>
    </source>
</reference>
<keyword evidence="3" id="KW-1185">Reference proteome</keyword>
<sequence>MAAKTTRKAAAKSGNSDKGSKEAWRSEFQRLWTELVPTTGQATTVQGELVRAIGRLSDEAYRNGNYNFDKGHRIQCKYLRENLEDPTVFSETEIQEIDRWIDRVLDAKHPDLSGSTSPYYRLAERVVQWCKAKPEPIAHQLNPALHR</sequence>
<accession>A0ABW1EET4</accession>
<evidence type="ECO:0008006" key="4">
    <source>
        <dbReference type="Google" id="ProtNLM"/>
    </source>
</evidence>
<protein>
    <recommendedName>
        <fullName evidence="4">Core-binding (CB) domain-containing protein</fullName>
    </recommendedName>
</protein>
<feature type="region of interest" description="Disordered" evidence="1">
    <location>
        <begin position="1"/>
        <end position="23"/>
    </location>
</feature>
<name>A0ABW1EET4_9BACT</name>